<dbReference type="PRINTS" id="PR00080">
    <property type="entry name" value="SDRFAMILY"/>
</dbReference>
<dbReference type="EC" id="1.1.1.100" evidence="3"/>
<evidence type="ECO:0000256" key="1">
    <source>
        <dbReference type="ARBA" id="ARBA00006484"/>
    </source>
</evidence>
<organism evidence="3 4">
    <name type="scientific">Armatimonas rosea</name>
    <dbReference type="NCBI Taxonomy" id="685828"/>
    <lineage>
        <taxon>Bacteria</taxon>
        <taxon>Bacillati</taxon>
        <taxon>Armatimonadota</taxon>
        <taxon>Armatimonadia</taxon>
        <taxon>Armatimonadales</taxon>
        <taxon>Armatimonadaceae</taxon>
        <taxon>Armatimonas</taxon>
    </lineage>
</organism>
<dbReference type="InterPro" id="IPR036291">
    <property type="entry name" value="NAD(P)-bd_dom_sf"/>
</dbReference>
<dbReference type="PRINTS" id="PR00081">
    <property type="entry name" value="GDHRDH"/>
</dbReference>
<dbReference type="EMBL" id="JACHGW010000001">
    <property type="protein sequence ID" value="MBB6049208.1"/>
    <property type="molecule type" value="Genomic_DNA"/>
</dbReference>
<proteinExistence type="inferred from homology"/>
<dbReference type="PANTHER" id="PTHR43639">
    <property type="entry name" value="OXIDOREDUCTASE, SHORT-CHAIN DEHYDROGENASE/REDUCTASE FAMILY (AFU_ORTHOLOGUE AFUA_5G02870)"/>
    <property type="match status" value="1"/>
</dbReference>
<comment type="similarity">
    <text evidence="1">Belongs to the short-chain dehydrogenases/reductases (SDR) family.</text>
</comment>
<name>A0A7W9SNF1_ARMRO</name>
<dbReference type="Pfam" id="PF13561">
    <property type="entry name" value="adh_short_C2"/>
    <property type="match status" value="1"/>
</dbReference>
<dbReference type="RefSeq" id="WP_184192823.1">
    <property type="nucleotide sequence ID" value="NZ_JACHGW010000001.1"/>
</dbReference>
<dbReference type="FunFam" id="3.40.50.720:FF:000084">
    <property type="entry name" value="Short-chain dehydrogenase reductase"/>
    <property type="match status" value="1"/>
</dbReference>
<comment type="caution">
    <text evidence="3">The sequence shown here is derived from an EMBL/GenBank/DDBJ whole genome shotgun (WGS) entry which is preliminary data.</text>
</comment>
<accession>A0A7W9SNF1</accession>
<protein>
    <submittedName>
        <fullName evidence="3">3-oxoacyl-[acyl-carrier protein] reductase</fullName>
        <ecNumber evidence="3">1.1.1.100</ecNumber>
    </submittedName>
</protein>
<dbReference type="SUPFAM" id="SSF51735">
    <property type="entry name" value="NAD(P)-binding Rossmann-fold domains"/>
    <property type="match status" value="1"/>
</dbReference>
<keyword evidence="2 3" id="KW-0560">Oxidoreductase</keyword>
<dbReference type="GO" id="GO:0004316">
    <property type="term" value="F:3-oxoacyl-[acyl-carrier-protein] reductase (NADPH) activity"/>
    <property type="evidence" value="ECO:0007669"/>
    <property type="project" value="UniProtKB-EC"/>
</dbReference>
<evidence type="ECO:0000313" key="3">
    <source>
        <dbReference type="EMBL" id="MBB6049208.1"/>
    </source>
</evidence>
<dbReference type="AlphaFoldDB" id="A0A7W9SNF1"/>
<sequence>MLLSGKVVLVTGGGRGIGAAICRVLAREGAIVAVNYGKSAEKAEAVAAEIGNDAKAYQADVTDEASVKAMIDAIVADFGRIDGVINNAIAGSQPGKLGEHGWAGYQNMLDYNVKAVYNTLTAARPHFNAQGGGRVVNIVTELWNMAPAGWSMYTAGKGAMVGMSRSLATELGPENITVNMVAPGWMADEKVDTESEGSKNFAKSLPLRVHGSAEEIGNGCVFFLSHLANYVTGVYLPVTGGRITQTGM</sequence>
<evidence type="ECO:0000313" key="4">
    <source>
        <dbReference type="Proteomes" id="UP000520814"/>
    </source>
</evidence>
<dbReference type="Gene3D" id="3.40.50.720">
    <property type="entry name" value="NAD(P)-binding Rossmann-like Domain"/>
    <property type="match status" value="1"/>
</dbReference>
<gene>
    <name evidence="3" type="ORF">HNQ39_000970</name>
</gene>
<reference evidence="3 4" key="1">
    <citation type="submission" date="2020-08" db="EMBL/GenBank/DDBJ databases">
        <title>Genomic Encyclopedia of Type Strains, Phase IV (KMG-IV): sequencing the most valuable type-strain genomes for metagenomic binning, comparative biology and taxonomic classification.</title>
        <authorList>
            <person name="Goeker M."/>
        </authorList>
    </citation>
    <scope>NUCLEOTIDE SEQUENCE [LARGE SCALE GENOMIC DNA]</scope>
    <source>
        <strain evidence="3 4">DSM 23562</strain>
    </source>
</reference>
<dbReference type="PANTHER" id="PTHR43639:SF1">
    <property type="entry name" value="SHORT-CHAIN DEHYDROGENASE_REDUCTASE FAMILY PROTEIN"/>
    <property type="match status" value="1"/>
</dbReference>
<dbReference type="InterPro" id="IPR002347">
    <property type="entry name" value="SDR_fam"/>
</dbReference>
<keyword evidence="4" id="KW-1185">Reference proteome</keyword>
<dbReference type="Proteomes" id="UP000520814">
    <property type="component" value="Unassembled WGS sequence"/>
</dbReference>
<evidence type="ECO:0000256" key="2">
    <source>
        <dbReference type="ARBA" id="ARBA00023002"/>
    </source>
</evidence>